<dbReference type="GO" id="GO:0031992">
    <property type="term" value="F:energy transducer activity"/>
    <property type="evidence" value="ECO:0007669"/>
    <property type="project" value="TreeGrafter"/>
</dbReference>
<dbReference type="GO" id="GO:0015031">
    <property type="term" value="P:protein transport"/>
    <property type="evidence" value="ECO:0007669"/>
    <property type="project" value="UniProtKB-KW"/>
</dbReference>
<evidence type="ECO:0000256" key="6">
    <source>
        <dbReference type="ARBA" id="ARBA00022692"/>
    </source>
</evidence>
<dbReference type="Proteomes" id="UP000462922">
    <property type="component" value="Unassembled WGS sequence"/>
</dbReference>
<dbReference type="Gene3D" id="3.30.1150.10">
    <property type="match status" value="2"/>
</dbReference>
<keyword evidence="3" id="KW-0813">Transport</keyword>
<dbReference type="PANTHER" id="PTHR33446:SF2">
    <property type="entry name" value="PROTEIN TONB"/>
    <property type="match status" value="1"/>
</dbReference>
<evidence type="ECO:0000259" key="10">
    <source>
        <dbReference type="PROSITE" id="PS52015"/>
    </source>
</evidence>
<dbReference type="InterPro" id="IPR051045">
    <property type="entry name" value="TonB-dependent_transducer"/>
</dbReference>
<comment type="subcellular location">
    <subcellularLocation>
        <location evidence="1">Cell inner membrane</location>
        <topology evidence="1">Single-pass membrane protein</topology>
        <orientation evidence="1">Periplasmic side</orientation>
    </subcellularLocation>
</comment>
<gene>
    <name evidence="11" type="ORF">GAY76_20240</name>
</gene>
<evidence type="ECO:0000256" key="2">
    <source>
        <dbReference type="ARBA" id="ARBA00006555"/>
    </source>
</evidence>
<keyword evidence="6" id="KW-0812">Transmembrane</keyword>
<dbReference type="GO" id="GO:0098797">
    <property type="term" value="C:plasma membrane protein complex"/>
    <property type="evidence" value="ECO:0007669"/>
    <property type="project" value="TreeGrafter"/>
</dbReference>
<feature type="domain" description="TonB C-terminal" evidence="10">
    <location>
        <begin position="378"/>
        <end position="476"/>
    </location>
</feature>
<keyword evidence="4" id="KW-1003">Cell membrane</keyword>
<dbReference type="PANTHER" id="PTHR33446">
    <property type="entry name" value="PROTEIN TONB-RELATED"/>
    <property type="match status" value="1"/>
</dbReference>
<evidence type="ECO:0000256" key="1">
    <source>
        <dbReference type="ARBA" id="ARBA00004383"/>
    </source>
</evidence>
<name>A0A413RSA5_PHOVU</name>
<comment type="caution">
    <text evidence="11">The sequence shown here is derived from an EMBL/GenBank/DDBJ whole genome shotgun (WGS) entry which is preliminary data.</text>
</comment>
<dbReference type="NCBIfam" id="TIGR01352">
    <property type="entry name" value="tonB_Cterm"/>
    <property type="match status" value="2"/>
</dbReference>
<keyword evidence="8" id="KW-1133">Transmembrane helix</keyword>
<evidence type="ECO:0000256" key="5">
    <source>
        <dbReference type="ARBA" id="ARBA00022519"/>
    </source>
</evidence>
<dbReference type="InterPro" id="IPR006260">
    <property type="entry name" value="TonB/TolA_C"/>
</dbReference>
<sequence length="476" mass="54521">MRSGIVFLISFCLLSTTCIQQRQKLETKECSTTQADTSFIVVDSTLLLYLKKNTSDKEIYAVLEERPEYPGGMKEAIKYIQTHIQYPPAAIYKKIQGRVWIESVIDRNGKVVQPKVAYSVHPLLDQEALRIVRMMPDWKPGKLNGETVKVKYVFPVTFRIEDHITLVDKDSLCNPNDTGVVEIKYIPPVNADLPIKRTSSIKWGHLVDDAEGVTKVCLNDQTHQEIKCKSEEINVERISISNDKVYVSIACPYFHLIYKHEAFLFREDKQKNLHQIHDEKISKESIAILLNDSKVIEIGVNLPKDVQLGDYLLKIRLYNEDETCFYNIYQWFEAYISQQVSYREKPIPVGPANYSGNQVTPNEEDVFEVVQYMPEFPGGVPKLMEFIRQNIQYPQAAKQSKLEGTVIMQVVIDNDGTVTQPRILRSVNPVLSADAALCEEALRIVSIMPKWKPGHQHGVNLKVKYTFPIKFEIPVN</sequence>
<keyword evidence="9" id="KW-0472">Membrane</keyword>
<evidence type="ECO:0000256" key="3">
    <source>
        <dbReference type="ARBA" id="ARBA00022448"/>
    </source>
</evidence>
<dbReference type="Pfam" id="PF03544">
    <property type="entry name" value="TonB_C"/>
    <property type="match status" value="2"/>
</dbReference>
<evidence type="ECO:0000313" key="11">
    <source>
        <dbReference type="EMBL" id="KAB6567321.1"/>
    </source>
</evidence>
<dbReference type="RefSeq" id="WP_005852357.1">
    <property type="nucleotide sequence ID" value="NZ_JAHOFK010000070.1"/>
</dbReference>
<evidence type="ECO:0000256" key="8">
    <source>
        <dbReference type="ARBA" id="ARBA00022989"/>
    </source>
</evidence>
<evidence type="ECO:0000256" key="9">
    <source>
        <dbReference type="ARBA" id="ARBA00023136"/>
    </source>
</evidence>
<dbReference type="GO" id="GO:0055085">
    <property type="term" value="P:transmembrane transport"/>
    <property type="evidence" value="ECO:0007669"/>
    <property type="project" value="InterPro"/>
</dbReference>
<protein>
    <submittedName>
        <fullName evidence="11">Energy transducer TonB</fullName>
    </submittedName>
</protein>
<evidence type="ECO:0000313" key="12">
    <source>
        <dbReference type="Proteomes" id="UP000462922"/>
    </source>
</evidence>
<reference evidence="11 12" key="1">
    <citation type="journal article" date="2019" name="Nat. Med.">
        <title>A library of human gut bacterial isolates paired with longitudinal multiomics data enables mechanistic microbiome research.</title>
        <authorList>
            <person name="Poyet M."/>
            <person name="Groussin M."/>
            <person name="Gibbons S.M."/>
            <person name="Avila-Pacheco J."/>
            <person name="Jiang X."/>
            <person name="Kearney S.M."/>
            <person name="Perrotta A.R."/>
            <person name="Berdy B."/>
            <person name="Zhao S."/>
            <person name="Lieberman T.D."/>
            <person name="Swanson P.K."/>
            <person name="Smith M."/>
            <person name="Roesemann S."/>
            <person name="Alexander J.E."/>
            <person name="Rich S.A."/>
            <person name="Livny J."/>
            <person name="Vlamakis H."/>
            <person name="Clish C."/>
            <person name="Bullock K."/>
            <person name="Deik A."/>
            <person name="Scott J."/>
            <person name="Pierce K.A."/>
            <person name="Xavier R.J."/>
            <person name="Alm E.J."/>
        </authorList>
    </citation>
    <scope>NUCLEOTIDE SEQUENCE [LARGE SCALE GENOMIC DNA]</scope>
    <source>
        <strain evidence="11 12">BIOML-A110</strain>
    </source>
</reference>
<keyword evidence="5" id="KW-0997">Cell inner membrane</keyword>
<comment type="similarity">
    <text evidence="2">Belongs to the TonB family.</text>
</comment>
<dbReference type="SUPFAM" id="SSF74653">
    <property type="entry name" value="TolA/TonB C-terminal domain"/>
    <property type="match status" value="2"/>
</dbReference>
<evidence type="ECO:0000256" key="7">
    <source>
        <dbReference type="ARBA" id="ARBA00022927"/>
    </source>
</evidence>
<keyword evidence="7" id="KW-0653">Protein transport</keyword>
<dbReference type="InterPro" id="IPR037682">
    <property type="entry name" value="TonB_C"/>
</dbReference>
<feature type="domain" description="TonB C-terminal" evidence="10">
    <location>
        <begin position="71"/>
        <end position="167"/>
    </location>
</feature>
<organism evidence="11 12">
    <name type="scientific">Phocaeicola vulgatus</name>
    <name type="common">Bacteroides vulgatus</name>
    <dbReference type="NCBI Taxonomy" id="821"/>
    <lineage>
        <taxon>Bacteria</taxon>
        <taxon>Pseudomonadati</taxon>
        <taxon>Bacteroidota</taxon>
        <taxon>Bacteroidia</taxon>
        <taxon>Bacteroidales</taxon>
        <taxon>Bacteroidaceae</taxon>
        <taxon>Phocaeicola</taxon>
    </lineage>
</organism>
<dbReference type="AlphaFoldDB" id="A0A413RSA5"/>
<evidence type="ECO:0000256" key="4">
    <source>
        <dbReference type="ARBA" id="ARBA00022475"/>
    </source>
</evidence>
<dbReference type="PROSITE" id="PS52015">
    <property type="entry name" value="TONB_CTD"/>
    <property type="match status" value="2"/>
</dbReference>
<proteinExistence type="inferred from homology"/>
<accession>A0A413RSA5</accession>
<dbReference type="EMBL" id="WDAX01000072">
    <property type="protein sequence ID" value="KAB6567321.1"/>
    <property type="molecule type" value="Genomic_DNA"/>
</dbReference>